<dbReference type="Gene3D" id="3.40.50.150">
    <property type="entry name" value="Vaccinia Virus protein VP39"/>
    <property type="match status" value="1"/>
</dbReference>
<evidence type="ECO:0008006" key="3">
    <source>
        <dbReference type="Google" id="ProtNLM"/>
    </source>
</evidence>
<evidence type="ECO:0000313" key="1">
    <source>
        <dbReference type="EMBL" id="OHA64522.1"/>
    </source>
</evidence>
<dbReference type="AlphaFoldDB" id="A0A1G2QWY8"/>
<dbReference type="Proteomes" id="UP000178170">
    <property type="component" value="Unassembled WGS sequence"/>
</dbReference>
<proteinExistence type="predicted"/>
<dbReference type="SUPFAM" id="SSF53335">
    <property type="entry name" value="S-adenosyl-L-methionine-dependent methyltransferases"/>
    <property type="match status" value="1"/>
</dbReference>
<organism evidence="1 2">
    <name type="scientific">Candidatus Wildermuthbacteria bacterium RIFCSPHIGHO2_01_FULL_48_27b</name>
    <dbReference type="NCBI Taxonomy" id="1802447"/>
    <lineage>
        <taxon>Bacteria</taxon>
        <taxon>Candidatus Wildermuthiibacteriota</taxon>
    </lineage>
</organism>
<comment type="caution">
    <text evidence="1">The sequence shown here is derived from an EMBL/GenBank/DDBJ whole genome shotgun (WGS) entry which is preliminary data.</text>
</comment>
<dbReference type="InterPro" id="IPR029063">
    <property type="entry name" value="SAM-dependent_MTases_sf"/>
</dbReference>
<name>A0A1G2QWY8_9BACT</name>
<accession>A0A1G2QWY8</accession>
<gene>
    <name evidence="1" type="ORF">A2843_00450</name>
</gene>
<reference evidence="1 2" key="1">
    <citation type="journal article" date="2016" name="Nat. Commun.">
        <title>Thousands of microbial genomes shed light on interconnected biogeochemical processes in an aquifer system.</title>
        <authorList>
            <person name="Anantharaman K."/>
            <person name="Brown C.T."/>
            <person name="Hug L.A."/>
            <person name="Sharon I."/>
            <person name="Castelle C.J."/>
            <person name="Probst A.J."/>
            <person name="Thomas B.C."/>
            <person name="Singh A."/>
            <person name="Wilkins M.J."/>
            <person name="Karaoz U."/>
            <person name="Brodie E.L."/>
            <person name="Williams K.H."/>
            <person name="Hubbard S.S."/>
            <person name="Banfield J.F."/>
        </authorList>
    </citation>
    <scope>NUCLEOTIDE SEQUENCE [LARGE SCALE GENOMIC DNA]</scope>
</reference>
<dbReference type="EMBL" id="MHTS01000013">
    <property type="protein sequence ID" value="OHA64522.1"/>
    <property type="molecule type" value="Genomic_DNA"/>
</dbReference>
<protein>
    <recommendedName>
        <fullName evidence="3">Methyltransferase domain-containing protein</fullName>
    </recommendedName>
</protein>
<sequence>MRIQYRHPKLYDFLLRFLYPRQLTERFSREVGQNKSIFDVAAGYGRMSHFLDPSNTYYGIDLNSLFVEYGKKQGIQLERKDVLDPHAYTPCDVFLAVDIIHHLPLNRLPGLFDLIFSHAREKVIIIDPAFTSVAAKYGVFGKLLGAIFRMVDDEGINSKVNKWLTEKEWKQLLEERFSSAHGKSFVATYEKVSGHHFATLIRTPTGTQ</sequence>
<evidence type="ECO:0000313" key="2">
    <source>
        <dbReference type="Proteomes" id="UP000178170"/>
    </source>
</evidence>